<dbReference type="PANTHER" id="PTHR10443">
    <property type="entry name" value="MICROSOMAL DIPEPTIDASE"/>
    <property type="match status" value="1"/>
</dbReference>
<keyword evidence="3" id="KW-1185">Reference proteome</keyword>
<evidence type="ECO:0000256" key="1">
    <source>
        <dbReference type="SAM" id="SignalP"/>
    </source>
</evidence>
<dbReference type="Pfam" id="PF01244">
    <property type="entry name" value="Peptidase_M19"/>
    <property type="match status" value="1"/>
</dbReference>
<feature type="signal peptide" evidence="1">
    <location>
        <begin position="1"/>
        <end position="20"/>
    </location>
</feature>
<dbReference type="Gene3D" id="1.10.287.650">
    <property type="entry name" value="L27 domain"/>
    <property type="match status" value="1"/>
</dbReference>
<gene>
    <name evidence="2" type="ORF">B5J99_04405</name>
</gene>
<dbReference type="GeneID" id="303484815"/>
<proteinExistence type="predicted"/>
<sequence length="396" mass="42306">MTLRTLPLLALACLAGPLAAQDASDAARVHDSVLTLDTHLDSPANLDRPGWRITDRHDVLHDSTQVDLPRMIEGGLDGGFWVIYTDQGPNDAEGYARALAHALKRLHQIHDFVAANPQSFAIATTAADASLIAATGKRIVYISMENSYPLGTDLANLEAFHQLGLRMAGPVHNGTNQLADSTNGEAVHGGLSELGKAWVREANRLGIIIDASHAADSSFDQMLELSKAPIILSHSGPKALHDHPRNLDDARLKALAAKGGVIQINSLFLSPDKPRPTVEALLPQMAAAADLAPEARAALMARWAAANAAEPRSNTDFNRYMQAIFHCIDLVGVDHVGIGADWDGGGGVIGLNQISEIPRITEALLARGLTPAEVEKIWSGNVLRVMAEVERVAAKR</sequence>
<feature type="chain" id="PRO_5046376981" evidence="1">
    <location>
        <begin position="21"/>
        <end position="396"/>
    </location>
</feature>
<keyword evidence="1" id="KW-0732">Signal</keyword>
<protein>
    <submittedName>
        <fullName evidence="2">Peptidase M19</fullName>
    </submittedName>
</protein>
<reference evidence="2 3" key="1">
    <citation type="submission" date="2017-03" db="EMBL/GenBank/DDBJ databases">
        <title>Complete genome sequence of Blastomonas fulva degrading microcsystin LR.</title>
        <authorList>
            <person name="Lee H.-g."/>
            <person name="Jin L."/>
            <person name="oh H.-M."/>
        </authorList>
    </citation>
    <scope>NUCLEOTIDE SEQUENCE [LARGE SCALE GENOMIC DNA]</scope>
    <source>
        <strain evidence="2 3">T2</strain>
    </source>
</reference>
<accession>A0ABN5B1H7</accession>
<dbReference type="InterPro" id="IPR008257">
    <property type="entry name" value="Pept_M19"/>
</dbReference>
<dbReference type="PANTHER" id="PTHR10443:SF12">
    <property type="entry name" value="DIPEPTIDASE"/>
    <property type="match status" value="1"/>
</dbReference>
<dbReference type="CDD" id="cd01301">
    <property type="entry name" value="rDP_like"/>
    <property type="match status" value="1"/>
</dbReference>
<dbReference type="RefSeq" id="WP_117351629.1">
    <property type="nucleotide sequence ID" value="NZ_CP020083.1"/>
</dbReference>
<dbReference type="Proteomes" id="UP000258016">
    <property type="component" value="Chromosome"/>
</dbReference>
<dbReference type="InterPro" id="IPR032466">
    <property type="entry name" value="Metal_Hydrolase"/>
</dbReference>
<organism evidence="2 3">
    <name type="scientific">Blastomonas fulva</name>
    <dbReference type="NCBI Taxonomy" id="1550728"/>
    <lineage>
        <taxon>Bacteria</taxon>
        <taxon>Pseudomonadati</taxon>
        <taxon>Pseudomonadota</taxon>
        <taxon>Alphaproteobacteria</taxon>
        <taxon>Sphingomonadales</taxon>
        <taxon>Sphingomonadaceae</taxon>
        <taxon>Blastomonas</taxon>
    </lineage>
</organism>
<dbReference type="EMBL" id="CP020083">
    <property type="protein sequence ID" value="ASR50808.1"/>
    <property type="molecule type" value="Genomic_DNA"/>
</dbReference>
<name>A0ABN5B1H7_9SPHN</name>
<dbReference type="PROSITE" id="PS51365">
    <property type="entry name" value="RENAL_DIPEPTIDASE_2"/>
    <property type="match status" value="1"/>
</dbReference>
<dbReference type="Gene3D" id="3.20.20.140">
    <property type="entry name" value="Metal-dependent hydrolases"/>
    <property type="match status" value="1"/>
</dbReference>
<dbReference type="SUPFAM" id="SSF51556">
    <property type="entry name" value="Metallo-dependent hydrolases"/>
    <property type="match status" value="1"/>
</dbReference>
<evidence type="ECO:0000313" key="2">
    <source>
        <dbReference type="EMBL" id="ASR50808.1"/>
    </source>
</evidence>
<evidence type="ECO:0000313" key="3">
    <source>
        <dbReference type="Proteomes" id="UP000258016"/>
    </source>
</evidence>